<keyword evidence="20" id="KW-1133">Transmembrane helix</keyword>
<proteinExistence type="predicted"/>
<dbReference type="Gene3D" id="1.25.40.10">
    <property type="entry name" value="Tetratricopeptide repeat domain"/>
    <property type="match status" value="1"/>
</dbReference>
<evidence type="ECO:0000256" key="4">
    <source>
        <dbReference type="ARBA" id="ARBA00012438"/>
    </source>
</evidence>
<dbReference type="CDD" id="cd16917">
    <property type="entry name" value="HATPase_UhpB-NarQ-NarX-like"/>
    <property type="match status" value="1"/>
</dbReference>
<keyword evidence="10" id="KW-0479">Metal-binding</keyword>
<sequence>MTKKLFPLLLLLILAQFKAAGQFQEFENYLTFRQLEKAKELIQSEELSALDKKILQGKFYIENYQIDSAFISLLEVDTLQLNQEQKAYYSYYLADAYDQTSEYSLAVDFMTQAQSLYEDLGLKNEANEMNLKIYLTLLSSPFFKGGDISYLENFYEKAKELENYNQLSRAEINLAFENFNPENPFEIIDYFDRAFELSKKSDNKLDQARVLNYYGMIYGESFGITDSAEKYYNQALKIYEEFDDNYKKKPIYILKSNLARAKGDYKESIRMLKIADSIPTYTYKNEMNVSIYQNLANDYKDLEMVDSAYFYMLRYNEARDEINYQKQNVNLARFEAEKKEKENLILNQRNERNRNLLFGMGGLLIGFSLISYLLYINNKKKQLIFEQKEEVNHQKTQGLLNQIKMTTIEGVLKGQEQERKKIASDLHDNLGARLTALRMNFKHLKDQCVNNSELQNPLEKTEQLLEETYHDIRRMSHIQNSGILAKEGLIPAIEKFVEAINSDQLNIEVSHFDKDEKLSNNLEINLFRIIQELTTNITKHAKASEASINITNHEDSINIMIEDNGVGFDTSKIKPHAGIGLSSIKEKVEDLNGSLAIDSYPGKGTTIIIDLPIQ</sequence>
<evidence type="ECO:0000256" key="12">
    <source>
        <dbReference type="ARBA" id="ARBA00022777"/>
    </source>
</evidence>
<dbReference type="Proteomes" id="UP000643701">
    <property type="component" value="Unassembled WGS sequence"/>
</dbReference>
<keyword evidence="12" id="KW-0418">Kinase</keyword>
<accession>A0A967E337</accession>
<evidence type="ECO:0000256" key="21">
    <source>
        <dbReference type="SAM" id="SignalP"/>
    </source>
</evidence>
<evidence type="ECO:0000256" key="7">
    <source>
        <dbReference type="ARBA" id="ARBA00022490"/>
    </source>
</evidence>
<keyword evidence="19" id="KW-0175">Coiled coil</keyword>
<keyword evidence="13" id="KW-0067">ATP-binding</keyword>
<keyword evidence="6" id="KW-0004">4Fe-4S</keyword>
<evidence type="ECO:0000256" key="18">
    <source>
        <dbReference type="ARBA" id="ARBA00030800"/>
    </source>
</evidence>
<organism evidence="23 24">
    <name type="scientific">Psychroflexus maritimus</name>
    <dbReference type="NCBI Taxonomy" id="2714865"/>
    <lineage>
        <taxon>Bacteria</taxon>
        <taxon>Pseudomonadati</taxon>
        <taxon>Bacteroidota</taxon>
        <taxon>Flavobacteriia</taxon>
        <taxon>Flavobacteriales</taxon>
        <taxon>Flavobacteriaceae</taxon>
        <taxon>Psychroflexus</taxon>
    </lineage>
</organism>
<evidence type="ECO:0000256" key="3">
    <source>
        <dbReference type="ARBA" id="ARBA00004496"/>
    </source>
</evidence>
<keyword evidence="11" id="KW-0547">Nucleotide-binding</keyword>
<dbReference type="PROSITE" id="PS50109">
    <property type="entry name" value="HIS_KIN"/>
    <property type="match status" value="1"/>
</dbReference>
<dbReference type="SUPFAM" id="SSF48452">
    <property type="entry name" value="TPR-like"/>
    <property type="match status" value="1"/>
</dbReference>
<dbReference type="InterPro" id="IPR004358">
    <property type="entry name" value="Sig_transdc_His_kin-like_C"/>
</dbReference>
<evidence type="ECO:0000256" key="2">
    <source>
        <dbReference type="ARBA" id="ARBA00001966"/>
    </source>
</evidence>
<name>A0A967E337_9FLAO</name>
<keyword evidence="7" id="KW-0963">Cytoplasm</keyword>
<dbReference type="AlphaFoldDB" id="A0A967E337"/>
<keyword evidence="16" id="KW-0411">Iron-sulfur</keyword>
<dbReference type="InterPro" id="IPR005467">
    <property type="entry name" value="His_kinase_dom"/>
</dbReference>
<evidence type="ECO:0000256" key="14">
    <source>
        <dbReference type="ARBA" id="ARBA00023004"/>
    </source>
</evidence>
<evidence type="ECO:0000256" key="16">
    <source>
        <dbReference type="ARBA" id="ARBA00023014"/>
    </source>
</evidence>
<evidence type="ECO:0000256" key="8">
    <source>
        <dbReference type="ARBA" id="ARBA00022553"/>
    </source>
</evidence>
<feature type="coiled-coil region" evidence="19">
    <location>
        <begin position="324"/>
        <end position="351"/>
    </location>
</feature>
<dbReference type="GO" id="GO:0016020">
    <property type="term" value="C:membrane"/>
    <property type="evidence" value="ECO:0007669"/>
    <property type="project" value="InterPro"/>
</dbReference>
<dbReference type="PRINTS" id="PR00344">
    <property type="entry name" value="BCTRLSENSOR"/>
</dbReference>
<evidence type="ECO:0000256" key="17">
    <source>
        <dbReference type="ARBA" id="ARBA00024827"/>
    </source>
</evidence>
<keyword evidence="8" id="KW-0597">Phosphoprotein</keyword>
<feature type="transmembrane region" description="Helical" evidence="20">
    <location>
        <begin position="356"/>
        <end position="375"/>
    </location>
</feature>
<dbReference type="EC" id="2.7.13.3" evidence="4"/>
<evidence type="ECO:0000313" key="23">
    <source>
        <dbReference type="EMBL" id="NGZ90319.1"/>
    </source>
</evidence>
<keyword evidence="15" id="KW-0902">Two-component regulatory system</keyword>
<dbReference type="RefSeq" id="WP_166400566.1">
    <property type="nucleotide sequence ID" value="NZ_JAANAS010000061.1"/>
</dbReference>
<dbReference type="Pfam" id="PF13424">
    <property type="entry name" value="TPR_12"/>
    <property type="match status" value="1"/>
</dbReference>
<evidence type="ECO:0000256" key="11">
    <source>
        <dbReference type="ARBA" id="ARBA00022741"/>
    </source>
</evidence>
<protein>
    <recommendedName>
        <fullName evidence="5">Oxygen sensor histidine kinase NreB</fullName>
        <ecNumber evidence="4">2.7.13.3</ecNumber>
    </recommendedName>
    <alternativeName>
        <fullName evidence="18">Nitrogen regulation protein B</fullName>
    </alternativeName>
</protein>
<gene>
    <name evidence="23" type="ORF">G7034_08635</name>
</gene>
<dbReference type="GO" id="GO:0005524">
    <property type="term" value="F:ATP binding"/>
    <property type="evidence" value="ECO:0007669"/>
    <property type="project" value="UniProtKB-KW"/>
</dbReference>
<dbReference type="Pfam" id="PF07730">
    <property type="entry name" value="HisKA_3"/>
    <property type="match status" value="1"/>
</dbReference>
<evidence type="ECO:0000256" key="1">
    <source>
        <dbReference type="ARBA" id="ARBA00000085"/>
    </source>
</evidence>
<feature type="domain" description="Histidine kinase" evidence="22">
    <location>
        <begin position="425"/>
        <end position="614"/>
    </location>
</feature>
<evidence type="ECO:0000256" key="5">
    <source>
        <dbReference type="ARBA" id="ARBA00017322"/>
    </source>
</evidence>
<dbReference type="SUPFAM" id="SSF55874">
    <property type="entry name" value="ATPase domain of HSP90 chaperone/DNA topoisomerase II/histidine kinase"/>
    <property type="match status" value="1"/>
</dbReference>
<evidence type="ECO:0000256" key="10">
    <source>
        <dbReference type="ARBA" id="ARBA00022723"/>
    </source>
</evidence>
<dbReference type="SMART" id="SM00387">
    <property type="entry name" value="HATPase_c"/>
    <property type="match status" value="1"/>
</dbReference>
<evidence type="ECO:0000313" key="24">
    <source>
        <dbReference type="Proteomes" id="UP000643701"/>
    </source>
</evidence>
<dbReference type="EMBL" id="JAANAS010000061">
    <property type="protein sequence ID" value="NGZ90319.1"/>
    <property type="molecule type" value="Genomic_DNA"/>
</dbReference>
<comment type="cofactor">
    <cofactor evidence="2">
        <name>[4Fe-4S] cluster</name>
        <dbReference type="ChEBI" id="CHEBI:49883"/>
    </cofactor>
</comment>
<comment type="subcellular location">
    <subcellularLocation>
        <location evidence="3">Cytoplasm</location>
    </subcellularLocation>
</comment>
<evidence type="ECO:0000256" key="9">
    <source>
        <dbReference type="ARBA" id="ARBA00022679"/>
    </source>
</evidence>
<comment type="caution">
    <text evidence="23">The sequence shown here is derived from an EMBL/GenBank/DDBJ whole genome shotgun (WGS) entry which is preliminary data.</text>
</comment>
<dbReference type="Gene3D" id="1.20.5.1930">
    <property type="match status" value="1"/>
</dbReference>
<dbReference type="InterPro" id="IPR003594">
    <property type="entry name" value="HATPase_dom"/>
</dbReference>
<reference evidence="23" key="1">
    <citation type="submission" date="2020-03" db="EMBL/GenBank/DDBJ databases">
        <title>Psychroflexus Maritimus sp. nov., isolate from marine sediment.</title>
        <authorList>
            <person name="Zhong Y.-L."/>
        </authorList>
    </citation>
    <scope>NUCLEOTIDE SEQUENCE</scope>
    <source>
        <strain evidence="23">C1</strain>
    </source>
</reference>
<keyword evidence="20" id="KW-0812">Transmembrane</keyword>
<feature type="signal peptide" evidence="21">
    <location>
        <begin position="1"/>
        <end position="19"/>
    </location>
</feature>
<keyword evidence="21" id="KW-0732">Signal</keyword>
<keyword evidence="24" id="KW-1185">Reference proteome</keyword>
<dbReference type="PANTHER" id="PTHR24421:SF10">
    <property type="entry name" value="NITRATE_NITRITE SENSOR PROTEIN NARQ"/>
    <property type="match status" value="1"/>
</dbReference>
<dbReference type="InterPro" id="IPR011712">
    <property type="entry name" value="Sig_transdc_His_kin_sub3_dim/P"/>
</dbReference>
<dbReference type="GO" id="GO:0000155">
    <property type="term" value="F:phosphorelay sensor kinase activity"/>
    <property type="evidence" value="ECO:0007669"/>
    <property type="project" value="InterPro"/>
</dbReference>
<dbReference type="GO" id="GO:0046872">
    <property type="term" value="F:metal ion binding"/>
    <property type="evidence" value="ECO:0007669"/>
    <property type="project" value="UniProtKB-KW"/>
</dbReference>
<keyword evidence="14" id="KW-0408">Iron</keyword>
<dbReference type="InterPro" id="IPR036890">
    <property type="entry name" value="HATPase_C_sf"/>
</dbReference>
<dbReference type="Pfam" id="PF02518">
    <property type="entry name" value="HATPase_c"/>
    <property type="match status" value="1"/>
</dbReference>
<dbReference type="GO" id="GO:0051539">
    <property type="term" value="F:4 iron, 4 sulfur cluster binding"/>
    <property type="evidence" value="ECO:0007669"/>
    <property type="project" value="UniProtKB-KW"/>
</dbReference>
<dbReference type="GO" id="GO:0005737">
    <property type="term" value="C:cytoplasm"/>
    <property type="evidence" value="ECO:0007669"/>
    <property type="project" value="UniProtKB-SubCell"/>
</dbReference>
<evidence type="ECO:0000256" key="6">
    <source>
        <dbReference type="ARBA" id="ARBA00022485"/>
    </source>
</evidence>
<dbReference type="PANTHER" id="PTHR24421">
    <property type="entry name" value="NITRATE/NITRITE SENSOR PROTEIN NARX-RELATED"/>
    <property type="match status" value="1"/>
</dbReference>
<dbReference type="InterPro" id="IPR011990">
    <property type="entry name" value="TPR-like_helical_dom_sf"/>
</dbReference>
<dbReference type="GO" id="GO:0046983">
    <property type="term" value="F:protein dimerization activity"/>
    <property type="evidence" value="ECO:0007669"/>
    <property type="project" value="InterPro"/>
</dbReference>
<dbReference type="InterPro" id="IPR050482">
    <property type="entry name" value="Sensor_HK_TwoCompSys"/>
</dbReference>
<keyword evidence="9" id="KW-0808">Transferase</keyword>
<comment type="function">
    <text evidence="17">Member of the two-component regulatory system NreB/NreC involved in the control of dissimilatory nitrate/nitrite reduction in response to oxygen. NreB functions as a direct oxygen sensor histidine kinase which is autophosphorylated, in the absence of oxygen, probably at the conserved histidine residue, and transfers its phosphate group probably to a conserved aspartate residue of NreC. NreB/NreC activates the expression of the nitrate (narGHJI) and nitrite (nir) reductase operons, as well as the putative nitrate transporter gene narT.</text>
</comment>
<feature type="chain" id="PRO_5037768385" description="Oxygen sensor histidine kinase NreB" evidence="21">
    <location>
        <begin position="20"/>
        <end position="614"/>
    </location>
</feature>
<comment type="catalytic activity">
    <reaction evidence="1">
        <text>ATP + protein L-histidine = ADP + protein N-phospho-L-histidine.</text>
        <dbReference type="EC" id="2.7.13.3"/>
    </reaction>
</comment>
<evidence type="ECO:0000256" key="15">
    <source>
        <dbReference type="ARBA" id="ARBA00023012"/>
    </source>
</evidence>
<evidence type="ECO:0000259" key="22">
    <source>
        <dbReference type="PROSITE" id="PS50109"/>
    </source>
</evidence>
<evidence type="ECO:0000256" key="20">
    <source>
        <dbReference type="SAM" id="Phobius"/>
    </source>
</evidence>
<evidence type="ECO:0000256" key="19">
    <source>
        <dbReference type="SAM" id="Coils"/>
    </source>
</evidence>
<evidence type="ECO:0000256" key="13">
    <source>
        <dbReference type="ARBA" id="ARBA00022840"/>
    </source>
</evidence>
<keyword evidence="20" id="KW-0472">Membrane</keyword>
<dbReference type="Gene3D" id="3.30.565.10">
    <property type="entry name" value="Histidine kinase-like ATPase, C-terminal domain"/>
    <property type="match status" value="1"/>
</dbReference>